<dbReference type="Pfam" id="PF00619">
    <property type="entry name" value="CARD"/>
    <property type="match status" value="1"/>
</dbReference>
<dbReference type="GO" id="GO:0042981">
    <property type="term" value="P:regulation of apoptotic process"/>
    <property type="evidence" value="ECO:0007669"/>
    <property type="project" value="InterPro"/>
</dbReference>
<evidence type="ECO:0000313" key="3">
    <source>
        <dbReference type="Proteomes" id="UP001497497"/>
    </source>
</evidence>
<proteinExistence type="predicted"/>
<organism evidence="2 3">
    <name type="scientific">Lymnaea stagnalis</name>
    <name type="common">Great pond snail</name>
    <name type="synonym">Helix stagnalis</name>
    <dbReference type="NCBI Taxonomy" id="6523"/>
    <lineage>
        <taxon>Eukaryota</taxon>
        <taxon>Metazoa</taxon>
        <taxon>Spiralia</taxon>
        <taxon>Lophotrochozoa</taxon>
        <taxon>Mollusca</taxon>
        <taxon>Gastropoda</taxon>
        <taxon>Heterobranchia</taxon>
        <taxon>Euthyneura</taxon>
        <taxon>Panpulmonata</taxon>
        <taxon>Hygrophila</taxon>
        <taxon>Lymnaeoidea</taxon>
        <taxon>Lymnaeidae</taxon>
        <taxon>Lymnaea</taxon>
    </lineage>
</organism>
<feature type="domain" description="CARD" evidence="1">
    <location>
        <begin position="1"/>
        <end position="62"/>
    </location>
</feature>
<comment type="caution">
    <text evidence="2">The sequence shown here is derived from an EMBL/GenBank/DDBJ whole genome shotgun (WGS) entry which is preliminary data.</text>
</comment>
<dbReference type="Proteomes" id="UP001497497">
    <property type="component" value="Unassembled WGS sequence"/>
</dbReference>
<reference evidence="2 3" key="1">
    <citation type="submission" date="2024-04" db="EMBL/GenBank/DDBJ databases">
        <authorList>
            <consortium name="Genoscope - CEA"/>
            <person name="William W."/>
        </authorList>
    </citation>
    <scope>NUCLEOTIDE SEQUENCE [LARGE SCALE GENOMIC DNA]</scope>
</reference>
<name>A0AAV2IDW0_LYMST</name>
<accession>A0AAV2IDW0</accession>
<dbReference type="SUPFAM" id="SSF47986">
    <property type="entry name" value="DEATH domain"/>
    <property type="match status" value="1"/>
</dbReference>
<dbReference type="InterPro" id="IPR011029">
    <property type="entry name" value="DEATH-like_dom_sf"/>
</dbReference>
<dbReference type="AlphaFoldDB" id="A0AAV2IDW0"/>
<evidence type="ECO:0000259" key="1">
    <source>
        <dbReference type="PROSITE" id="PS50209"/>
    </source>
</evidence>
<feature type="non-terminal residue" evidence="2">
    <location>
        <position position="205"/>
    </location>
</feature>
<dbReference type="PROSITE" id="PS50209">
    <property type="entry name" value="CARD"/>
    <property type="match status" value="1"/>
</dbReference>
<keyword evidence="3" id="KW-1185">Reference proteome</keyword>
<gene>
    <name evidence="2" type="ORF">GSLYS_00016411001</name>
</gene>
<protein>
    <recommendedName>
        <fullName evidence="1">CARD domain-containing protein</fullName>
    </recommendedName>
</protein>
<evidence type="ECO:0000313" key="2">
    <source>
        <dbReference type="EMBL" id="CAL1542877.1"/>
    </source>
</evidence>
<dbReference type="CDD" id="cd01671">
    <property type="entry name" value="CARD"/>
    <property type="match status" value="1"/>
</dbReference>
<dbReference type="EMBL" id="CAXITT010000511">
    <property type="protein sequence ID" value="CAL1542877.1"/>
    <property type="molecule type" value="Genomic_DNA"/>
</dbReference>
<dbReference type="InterPro" id="IPR001315">
    <property type="entry name" value="CARD"/>
</dbReference>
<sequence length="205" mass="23580">MNAQEWEKLRQNWSELLEVQAQELSYHLYEKGILDSNDKDIIASVRTNTEQMDKLLSILQKKPLKLCVFKVLLSALEIHNKWLADKITETVSKADASICSQVDPHLIDEKVRFLLRQYYTNKPGTVPLLEIREILKSDGVFTGQNEWSNEMLIHFIKCEFLGVVVVNHKKPNLKNKKPTILLKNIDKIDPSEEVLASPSVEGDKK</sequence>
<dbReference type="Gene3D" id="1.10.533.10">
    <property type="entry name" value="Death Domain, Fas"/>
    <property type="match status" value="1"/>
</dbReference>